<keyword evidence="1" id="KW-0472">Membrane</keyword>
<accession>A0A6G4XH04</accession>
<name>A0A6G4XH04_9ACTN</name>
<proteinExistence type="predicted"/>
<organism evidence="2 3">
    <name type="scientific">Streptomyces mesophilus</name>
    <dbReference type="NCBI Taxonomy" id="1775132"/>
    <lineage>
        <taxon>Bacteria</taxon>
        <taxon>Bacillati</taxon>
        <taxon>Actinomycetota</taxon>
        <taxon>Actinomycetes</taxon>
        <taxon>Kitasatosporales</taxon>
        <taxon>Streptomycetaceae</taxon>
        <taxon>Streptomyces</taxon>
    </lineage>
</organism>
<gene>
    <name evidence="2" type="ORF">G6045_09965</name>
</gene>
<sequence length="50" mass="5308">MDPVNSLLAAAHAAEQGPGNTMRIVLAVSLVGAVLVAWFLLRGYGRDDRD</sequence>
<evidence type="ECO:0000313" key="3">
    <source>
        <dbReference type="Proteomes" id="UP000481109"/>
    </source>
</evidence>
<keyword evidence="1" id="KW-0812">Transmembrane</keyword>
<evidence type="ECO:0000313" key="2">
    <source>
        <dbReference type="EMBL" id="NGO75994.1"/>
    </source>
</evidence>
<reference evidence="2 3" key="1">
    <citation type="submission" date="2020-02" db="EMBL/GenBank/DDBJ databases">
        <title>Whole-genome analyses of novel actinobacteria.</title>
        <authorList>
            <person name="Sahin N."/>
            <person name="Tokatli A."/>
        </authorList>
    </citation>
    <scope>NUCLEOTIDE SEQUENCE [LARGE SCALE GENOMIC DNA]</scope>
    <source>
        <strain evidence="2 3">YC504</strain>
    </source>
</reference>
<keyword evidence="3" id="KW-1185">Reference proteome</keyword>
<protein>
    <submittedName>
        <fullName evidence="2">Uncharacterized protein</fullName>
    </submittedName>
</protein>
<feature type="transmembrane region" description="Helical" evidence="1">
    <location>
        <begin position="20"/>
        <end position="41"/>
    </location>
</feature>
<dbReference type="AlphaFoldDB" id="A0A6G4XH04"/>
<comment type="caution">
    <text evidence="2">The sequence shown here is derived from an EMBL/GenBank/DDBJ whole genome shotgun (WGS) entry which is preliminary data.</text>
</comment>
<dbReference type="RefSeq" id="WP_165331501.1">
    <property type="nucleotide sequence ID" value="NZ_JAAKZW010000025.1"/>
</dbReference>
<evidence type="ECO:0000256" key="1">
    <source>
        <dbReference type="SAM" id="Phobius"/>
    </source>
</evidence>
<dbReference type="Proteomes" id="UP000481109">
    <property type="component" value="Unassembled WGS sequence"/>
</dbReference>
<keyword evidence="1" id="KW-1133">Transmembrane helix</keyword>
<dbReference type="EMBL" id="JAAKZW010000025">
    <property type="protein sequence ID" value="NGO75994.1"/>
    <property type="molecule type" value="Genomic_DNA"/>
</dbReference>